<feature type="transmembrane region" description="Helical" evidence="12">
    <location>
        <begin position="1453"/>
        <end position="1476"/>
    </location>
</feature>
<dbReference type="GO" id="GO:0003774">
    <property type="term" value="F:cytoskeletal motor activity"/>
    <property type="evidence" value="ECO:0007669"/>
    <property type="project" value="InterPro"/>
</dbReference>
<dbReference type="STRING" id="246404.A0A507ESN2"/>
<dbReference type="SUPFAM" id="SSF52540">
    <property type="entry name" value="P-loop containing nucleoside triphosphate hydrolases"/>
    <property type="match status" value="1"/>
</dbReference>
<dbReference type="Gene3D" id="6.20.240.20">
    <property type="match status" value="1"/>
</dbReference>
<evidence type="ECO:0000256" key="2">
    <source>
        <dbReference type="ARBA" id="ARBA00012543"/>
    </source>
</evidence>
<feature type="transmembrane region" description="Helical" evidence="12">
    <location>
        <begin position="741"/>
        <end position="765"/>
    </location>
</feature>
<keyword evidence="8" id="KW-0518">Myosin</keyword>
<evidence type="ECO:0000256" key="4">
    <source>
        <dbReference type="ARBA" id="ARBA00022676"/>
    </source>
</evidence>
<dbReference type="InterPro" id="IPR029044">
    <property type="entry name" value="Nucleotide-diphossugar_trans"/>
</dbReference>
<reference evidence="14 15" key="1">
    <citation type="journal article" date="2019" name="Sci. Rep.">
        <title>Comparative genomics of chytrid fungi reveal insights into the obligate biotrophic and pathogenic lifestyle of Synchytrium endobioticum.</title>
        <authorList>
            <person name="van de Vossenberg B.T.L.H."/>
            <person name="Warris S."/>
            <person name="Nguyen H.D.T."/>
            <person name="van Gent-Pelzer M.P.E."/>
            <person name="Joly D.L."/>
            <person name="van de Geest H.C."/>
            <person name="Bonants P.J.M."/>
            <person name="Smith D.S."/>
            <person name="Levesque C.A."/>
            <person name="van der Lee T.A.J."/>
        </authorList>
    </citation>
    <scope>NUCLEOTIDE SEQUENCE [LARGE SCALE GENOMIC DNA]</scope>
    <source>
        <strain evidence="14 15">CBS 675.73</strain>
    </source>
</reference>
<evidence type="ECO:0000256" key="5">
    <source>
        <dbReference type="ARBA" id="ARBA00022679"/>
    </source>
</evidence>
<dbReference type="SUPFAM" id="SSF53448">
    <property type="entry name" value="Nucleotide-diphospho-sugar transferases"/>
    <property type="match status" value="1"/>
</dbReference>
<dbReference type="InterPro" id="IPR036961">
    <property type="entry name" value="Kinesin_motor_dom_sf"/>
</dbReference>
<dbReference type="PANTHER" id="PTHR22914:SF13">
    <property type="entry name" value="CHITIN SYNTHASE"/>
    <property type="match status" value="1"/>
</dbReference>
<keyword evidence="5" id="KW-0808">Transferase</keyword>
<dbReference type="GO" id="GO:0031505">
    <property type="term" value="P:fungal-type cell wall organization"/>
    <property type="evidence" value="ECO:0007669"/>
    <property type="project" value="TreeGrafter"/>
</dbReference>
<evidence type="ECO:0000256" key="8">
    <source>
        <dbReference type="ARBA" id="ARBA00023123"/>
    </source>
</evidence>
<protein>
    <recommendedName>
        <fullName evidence="2">chitin synthase</fullName>
        <ecNumber evidence="2">2.4.1.16</ecNumber>
    </recommendedName>
</protein>
<dbReference type="GO" id="GO:0005886">
    <property type="term" value="C:plasma membrane"/>
    <property type="evidence" value="ECO:0007669"/>
    <property type="project" value="UniProtKB-SubCell"/>
</dbReference>
<name>A0A507ESN2_9FUNG</name>
<dbReference type="InterPro" id="IPR004835">
    <property type="entry name" value="Chitin_synth"/>
</dbReference>
<keyword evidence="15" id="KW-1185">Reference proteome</keyword>
<feature type="transmembrane region" description="Helical" evidence="12">
    <location>
        <begin position="1391"/>
        <end position="1415"/>
    </location>
</feature>
<keyword evidence="10" id="KW-0505">Motor protein</keyword>
<dbReference type="GO" id="GO:0030428">
    <property type="term" value="C:cell septum"/>
    <property type="evidence" value="ECO:0007669"/>
    <property type="project" value="TreeGrafter"/>
</dbReference>
<evidence type="ECO:0000313" key="14">
    <source>
        <dbReference type="EMBL" id="TPX66325.1"/>
    </source>
</evidence>
<keyword evidence="11" id="KW-0325">Glycoprotein</keyword>
<dbReference type="EC" id="2.4.1.16" evidence="2"/>
<evidence type="ECO:0000256" key="7">
    <source>
        <dbReference type="ARBA" id="ARBA00022989"/>
    </source>
</evidence>
<feature type="domain" description="Myosin motor" evidence="13">
    <location>
        <begin position="15"/>
        <end position="636"/>
    </location>
</feature>
<dbReference type="GO" id="GO:0005524">
    <property type="term" value="F:ATP binding"/>
    <property type="evidence" value="ECO:0007669"/>
    <property type="project" value="InterPro"/>
</dbReference>
<gene>
    <name evidence="14" type="ORF">CcCBS67573_g07869</name>
</gene>
<dbReference type="Pfam" id="PF00063">
    <property type="entry name" value="Myosin_head"/>
    <property type="match status" value="1"/>
</dbReference>
<evidence type="ECO:0000256" key="12">
    <source>
        <dbReference type="SAM" id="Phobius"/>
    </source>
</evidence>
<evidence type="ECO:0000256" key="10">
    <source>
        <dbReference type="ARBA" id="ARBA00023175"/>
    </source>
</evidence>
<dbReference type="PANTHER" id="PTHR22914">
    <property type="entry name" value="CHITIN SYNTHASE"/>
    <property type="match status" value="1"/>
</dbReference>
<feature type="transmembrane region" description="Helical" evidence="12">
    <location>
        <begin position="1427"/>
        <end position="1446"/>
    </location>
</feature>
<dbReference type="Proteomes" id="UP000320333">
    <property type="component" value="Unassembled WGS sequence"/>
</dbReference>
<dbReference type="Pfam" id="PF03142">
    <property type="entry name" value="Chitin_synth_2"/>
    <property type="match status" value="1"/>
</dbReference>
<dbReference type="InterPro" id="IPR001609">
    <property type="entry name" value="Myosin_head_motor_dom-like"/>
</dbReference>
<keyword evidence="4" id="KW-0328">Glycosyltransferase</keyword>
<dbReference type="OrthoDB" id="370884at2759"/>
<dbReference type="SMART" id="SM00242">
    <property type="entry name" value="MYSc"/>
    <property type="match status" value="1"/>
</dbReference>
<keyword evidence="7 12" id="KW-1133">Transmembrane helix</keyword>
<evidence type="ECO:0000259" key="13">
    <source>
        <dbReference type="SMART" id="SM00242"/>
    </source>
</evidence>
<keyword evidence="3" id="KW-1003">Cell membrane</keyword>
<evidence type="ECO:0000256" key="9">
    <source>
        <dbReference type="ARBA" id="ARBA00023136"/>
    </source>
</evidence>
<keyword evidence="6 12" id="KW-0812">Transmembrane</keyword>
<dbReference type="Gene3D" id="3.40.850.10">
    <property type="entry name" value="Kinesin motor domain"/>
    <property type="match status" value="1"/>
</dbReference>
<organism evidence="14 15">
    <name type="scientific">Chytriomyces confervae</name>
    <dbReference type="NCBI Taxonomy" id="246404"/>
    <lineage>
        <taxon>Eukaryota</taxon>
        <taxon>Fungi</taxon>
        <taxon>Fungi incertae sedis</taxon>
        <taxon>Chytridiomycota</taxon>
        <taxon>Chytridiomycota incertae sedis</taxon>
        <taxon>Chytridiomycetes</taxon>
        <taxon>Chytridiales</taxon>
        <taxon>Chytriomycetaceae</taxon>
        <taxon>Chytriomyces</taxon>
    </lineage>
</organism>
<comment type="caution">
    <text evidence="14">The sequence shown here is derived from an EMBL/GenBank/DDBJ whole genome shotgun (WGS) entry which is preliminary data.</text>
</comment>
<dbReference type="InterPro" id="IPR027417">
    <property type="entry name" value="P-loop_NTPase"/>
</dbReference>
<dbReference type="EMBL" id="QEAP01000448">
    <property type="protein sequence ID" value="TPX66325.1"/>
    <property type="molecule type" value="Genomic_DNA"/>
</dbReference>
<evidence type="ECO:0000256" key="3">
    <source>
        <dbReference type="ARBA" id="ARBA00022475"/>
    </source>
</evidence>
<sequence length="1524" mass="170025">MHQVRVGRYAATADAEPDSLEENLSNIKPVNDISLTRVLCARLARGYVHSRIGDRAVVVLNTARSVESVEAESEKRVQRFVTSSTSPSTMSVHAFDLVDCAYMHLLQARADQSILIMAGSTDSTDTQHSRVGSMHVQVVQHLLRLQQAFTASSQQTQAQARSCKTTSRIEQVASTIHSMTGSFFAASFEYQFNIYGAIVGAKVAVVSVADSNARGTSQRISQHAKHFISHSSDASNHFSTIFGANHAVLKLLLDGRAVKNNPFNLSQALVRLSFKQRHINAVHSLLAVVCLLAHVSFVDTTHEADSSIHCRLKDDGSLVSSLAILLKMGPESLETLLVTRNVHQPGGDAYTVLLTAEQAQKRRDALVCMLYEAVVQWAVMRINQKLCKQEFIGFSHFIQVVTSIEDADVPYRRNHESKNSVNIWNEALSKVVADQIEASQLLKDEGVETRDALFEELTMTNQGSDAHTLTDNHEDAQMIKQLLETSSLQAENPVHAILSSMVQPENEAPACTSSLFAQDVAASLSATTPWLIAVVDTGTARLDPSLISAQISRLHLVQLVAAAGPKFTASFTHAQFAKRYAACVNDTVESQDSEPAKTCAAIALAFAFTDEQVVIAKTRIFLVEDAWRELEAHLGLEDIKTQETEMMEADLAASMAGDEDESTRSDGVEKHGGLSGLESVNVMKETPAPRRTVRVVEPISKMRKRWICFTWSLTWCIPTLALRICCKLKRPDIQMAWREKVALCIISAVVCSIILFLIIGLGQILCPVQKVLSQGEIDGMNTTAKPVVAMYGAYYLIPDIVKDHVSNQDYLNIAAMEQTTLGHDVSAMFYKTTVWPNYCALPQPSGFDNIIRTIPKDAIKVWYPHQGNSASTGKPIDYVASVAYMRKGMVARDKAWIDQFLSADPANNRLLIAYGNVYDVSAYATSQVNKNFLGSNIGRIISELGGTGVDATQFLDQVRQLEGNKKWADYMGCLNGLFLTGVIDRRNDQRCLISNYIMLGASAVLAVIIGLKRVSQFITALQCAGRRNPENHDKFVMIQVPCYTEGEESLRKTFESLLLCSYQDERKLLFVISDGMIVGGGNDRPTPQIVLDVLGWKEDQEGPVESLLFQSLGEGMKQMNRAKVYSGYYAIQGKSMPYIVVAKVGTPNENSRPGNRGKRDTQLLIMRFLSHVHTDAEMSPLELEIVRHLKTRLSLDPKWFEYLLWVDADTEIFKDSINRLVACLIRDSRVIGICGETMVGNEMESWVTAIQVYEYFISHHLSKQFESTFGSVTCLPGCFSMYRIRSTANRTPFLISQDVIRDFSINQVDTLHLKNLLHLGEDRYLTTLMMKHFPGYKLTFSADAKCKTIAPSRWGVFVSQRRRWINSTVHTLLELLLLPQLCGCCMFSMRVVVFLDLFSTLAQPSAIMYFGYLIYSAVSDTSQKVPLFSLIMIAAIYGAQMVIFMLKGEFQHLGWMIIYILAIPIYSFYLPIYSFWHFDDFSWGNTRIVVDGSGERVYEKEEEIFDPSLIPLKKWSDREQELVA</sequence>
<dbReference type="GO" id="GO:0004100">
    <property type="term" value="F:chitin synthase activity"/>
    <property type="evidence" value="ECO:0007669"/>
    <property type="project" value="UniProtKB-EC"/>
</dbReference>
<feature type="transmembrane region" description="Helical" evidence="12">
    <location>
        <begin position="993"/>
        <end position="1011"/>
    </location>
</feature>
<evidence type="ECO:0000313" key="15">
    <source>
        <dbReference type="Proteomes" id="UP000320333"/>
    </source>
</evidence>
<accession>A0A507ESN2</accession>
<comment type="subcellular location">
    <subcellularLocation>
        <location evidence="1">Cell membrane</location>
        <topology evidence="1">Multi-pass membrane protein</topology>
    </subcellularLocation>
</comment>
<proteinExistence type="predicted"/>
<keyword evidence="9 12" id="KW-0472">Membrane</keyword>
<evidence type="ECO:0000256" key="11">
    <source>
        <dbReference type="ARBA" id="ARBA00023180"/>
    </source>
</evidence>
<dbReference type="GO" id="GO:0006031">
    <property type="term" value="P:chitin biosynthetic process"/>
    <property type="evidence" value="ECO:0007669"/>
    <property type="project" value="TreeGrafter"/>
</dbReference>
<dbReference type="Gene3D" id="1.20.120.720">
    <property type="entry name" value="Myosin VI head, motor domain, U50 subdomain"/>
    <property type="match status" value="1"/>
</dbReference>
<dbReference type="GO" id="GO:0016459">
    <property type="term" value="C:myosin complex"/>
    <property type="evidence" value="ECO:0007669"/>
    <property type="project" value="UniProtKB-KW"/>
</dbReference>
<evidence type="ECO:0000256" key="6">
    <source>
        <dbReference type="ARBA" id="ARBA00022692"/>
    </source>
</evidence>
<evidence type="ECO:0000256" key="1">
    <source>
        <dbReference type="ARBA" id="ARBA00004651"/>
    </source>
</evidence>